<feature type="region of interest" description="Disordered" evidence="8">
    <location>
        <begin position="749"/>
        <end position="847"/>
    </location>
</feature>
<comment type="catalytic activity">
    <reaction evidence="1">
        <text>Thiol-dependent hydrolysis of ester, thioester, amide, peptide and isopeptide bonds formed by the C-terminal Gly of ubiquitin (a 76-residue protein attached to proteins as an intracellular targeting signal).</text>
        <dbReference type="EC" id="3.4.19.12"/>
    </reaction>
</comment>
<feature type="compositionally biased region" description="Polar residues" evidence="8">
    <location>
        <begin position="769"/>
        <end position="778"/>
    </location>
</feature>
<comment type="similarity">
    <text evidence="2">Belongs to the peptidase C19 family.</text>
</comment>
<dbReference type="PROSITE" id="PS50206">
    <property type="entry name" value="RHODANESE_3"/>
    <property type="match status" value="1"/>
</dbReference>
<protein>
    <recommendedName>
        <fullName evidence="3">ubiquitinyl hydrolase 1</fullName>
        <ecNumber evidence="3">3.4.19.12</ecNumber>
    </recommendedName>
</protein>
<proteinExistence type="inferred from homology"/>
<feature type="compositionally biased region" description="Polar residues" evidence="8">
    <location>
        <begin position="802"/>
        <end position="819"/>
    </location>
</feature>
<evidence type="ECO:0000259" key="10">
    <source>
        <dbReference type="PROSITE" id="PS50235"/>
    </source>
</evidence>
<reference evidence="11 12" key="1">
    <citation type="submission" date="2016-06" db="EMBL/GenBank/DDBJ databases">
        <title>Evolution of pathogenesis and genome organization in the Tremellales.</title>
        <authorList>
            <person name="Cuomo C."/>
            <person name="Litvintseva A."/>
            <person name="Heitman J."/>
            <person name="Chen Y."/>
            <person name="Sun S."/>
            <person name="Springer D."/>
            <person name="Dromer F."/>
            <person name="Young S."/>
            <person name="Zeng Q."/>
            <person name="Chapman S."/>
            <person name="Gujja S."/>
            <person name="Saif S."/>
            <person name="Birren B."/>
        </authorList>
    </citation>
    <scope>NUCLEOTIDE SEQUENCE [LARGE SCALE GENOMIC DNA]</scope>
    <source>
        <strain evidence="11 12">ATCC 28783</strain>
    </source>
</reference>
<dbReference type="PROSITE" id="PS50235">
    <property type="entry name" value="USP_3"/>
    <property type="match status" value="1"/>
</dbReference>
<feature type="compositionally biased region" description="Gly residues" evidence="8">
    <location>
        <begin position="203"/>
        <end position="215"/>
    </location>
</feature>
<evidence type="ECO:0000256" key="3">
    <source>
        <dbReference type="ARBA" id="ARBA00012759"/>
    </source>
</evidence>
<feature type="region of interest" description="Disordered" evidence="8">
    <location>
        <begin position="119"/>
        <end position="163"/>
    </location>
</feature>
<keyword evidence="7" id="KW-0788">Thiol protease</keyword>
<keyword evidence="4" id="KW-0645">Protease</keyword>
<dbReference type="Proteomes" id="UP000289152">
    <property type="component" value="Unassembled WGS sequence"/>
</dbReference>
<feature type="compositionally biased region" description="Polar residues" evidence="8">
    <location>
        <begin position="298"/>
        <end position="307"/>
    </location>
</feature>
<evidence type="ECO:0000256" key="4">
    <source>
        <dbReference type="ARBA" id="ARBA00022670"/>
    </source>
</evidence>
<keyword evidence="5" id="KW-0833">Ubl conjugation pathway</keyword>
<dbReference type="AlphaFoldDB" id="A0A4Q1BUH7"/>
<dbReference type="SUPFAM" id="SSF54001">
    <property type="entry name" value="Cysteine proteinases"/>
    <property type="match status" value="1"/>
</dbReference>
<name>A0A4Q1BUH7_TREME</name>
<dbReference type="OrthoDB" id="292964at2759"/>
<dbReference type="InterPro" id="IPR050185">
    <property type="entry name" value="Ub_carboxyl-term_hydrolase"/>
</dbReference>
<dbReference type="SUPFAM" id="SSF52821">
    <property type="entry name" value="Rhodanese/Cell cycle control phosphatase"/>
    <property type="match status" value="1"/>
</dbReference>
<dbReference type="InterPro" id="IPR001763">
    <property type="entry name" value="Rhodanese-like_dom"/>
</dbReference>
<dbReference type="PROSITE" id="PS00972">
    <property type="entry name" value="USP_1"/>
    <property type="match status" value="1"/>
</dbReference>
<dbReference type="VEuPathDB" id="FungiDB:TREMEDRAFT_30214"/>
<dbReference type="InterPro" id="IPR018200">
    <property type="entry name" value="USP_CS"/>
</dbReference>
<evidence type="ECO:0000256" key="1">
    <source>
        <dbReference type="ARBA" id="ARBA00000707"/>
    </source>
</evidence>
<evidence type="ECO:0000259" key="9">
    <source>
        <dbReference type="PROSITE" id="PS50206"/>
    </source>
</evidence>
<dbReference type="GO" id="GO:0006508">
    <property type="term" value="P:proteolysis"/>
    <property type="evidence" value="ECO:0007669"/>
    <property type="project" value="UniProtKB-KW"/>
</dbReference>
<dbReference type="Gene3D" id="3.90.70.10">
    <property type="entry name" value="Cysteine proteinases"/>
    <property type="match status" value="1"/>
</dbReference>
<evidence type="ECO:0000313" key="12">
    <source>
        <dbReference type="Proteomes" id="UP000289152"/>
    </source>
</evidence>
<dbReference type="PANTHER" id="PTHR21646:SF95">
    <property type="entry name" value="UBIQUITIN CARBOXYL-TERMINAL HYDROLASE 4-RELATED"/>
    <property type="match status" value="1"/>
</dbReference>
<feature type="region of interest" description="Disordered" evidence="8">
    <location>
        <begin position="392"/>
        <end position="487"/>
    </location>
</feature>
<evidence type="ECO:0000256" key="2">
    <source>
        <dbReference type="ARBA" id="ARBA00009085"/>
    </source>
</evidence>
<dbReference type="Pfam" id="PF00443">
    <property type="entry name" value="UCH"/>
    <property type="match status" value="1"/>
</dbReference>
<dbReference type="Gene3D" id="1.20.58.80">
    <property type="entry name" value="Phosphotransferase system, lactose/cellobiose-type IIA subunit"/>
    <property type="match status" value="1"/>
</dbReference>
<dbReference type="PANTHER" id="PTHR21646">
    <property type="entry name" value="UBIQUITIN CARBOXYL-TERMINAL HYDROLASE"/>
    <property type="match status" value="1"/>
</dbReference>
<feature type="compositionally biased region" description="Low complexity" evidence="8">
    <location>
        <begin position="268"/>
        <end position="279"/>
    </location>
</feature>
<keyword evidence="12" id="KW-1185">Reference proteome</keyword>
<sequence>MSRALPSPPLSSLPLTHITAMANDLDPPTDRSPKDWFERARHEADLAVIAERKGRKEEMFLAYTRAAACYTHARLHPDYSKVKSEDSSWAQRIKDFKPTYDAFVSKAKEIKEILKQRPVERGERSVFTLEPRNTKLMESSTNGLHPPPPPQRQPSGPDIATGGSIADRMRALNMKGMDVGSSTKRLSVSKDREHTIPSPTKPGGSGGMLVTGGAGRNRSGSTSAQSTQPSVQTATTQRRPSVHLKPNLSPPKQNTGSEESVGVRETRTGSSTRSKTSTGPDSINTHLSETNHSDSNHIHTQLSSSPHRLTLPTIPQAPDQVVAPFEYDERQHTPQTETPTKIGPDGIEEFEKNFPSLSKFDQEFDVMESTSIPEAPISGLPLSPSSHIPTIDLIGSPNDEATSTPTFPDVPTFPSLPSVPSHRPGLPPPPSRPDNLNFDSKGPRPPSPAARHDFIRPASTPNVSEMEDNLIPPHNPVSPSETRKRLPLPLPPIRSPLSNGGPMDAPSPPLSFPVAKATLEKPTKPKFPFANCIDPDTLRSYFLNPAVDVVLLDVRSEEEFRRGYVGKEYEPRGAIVKAVWMDPTVLLRSDMTSNKLEDSLSLSPEAQRKAFEERHKADLVVVYDSNSVSWPRKGSPPTALSRLWDIIYEHEFAKKLERTPVMLTGGYHAWTEFIKMRAARHMNGVNGSRHGVAKGVNGSSSSRPSISNGDAATKRANREMPVYQSSQYAKNISESFGYANIPQSMIGETSYTGHPSSSRYPIPSPVRSPHSSAYSSTPIAPPPQATLHPGPGARRKSDYVEQHNQPYSGYTQSRNSFDYPQTHSLPQPPPPVQTHSLERYDPRPSVVRSGSIRGLDLVARETGDVRYWDDVSLGLTGLKNLGATCYMNSTIQCLSATYPFARLFLDGGYKKMVNVSNTLGTKGVLAKAFGDLLHALWEEQYHFLTPKTFRASITAFAPQFTATNEQHDSQEFLSFVLDGLHEDLNRVLAKPPPVEMTPEREHALETLSPEVASEKEWQIYRMRDDSFIVDLFQGQYRNRLECLTCGKTSTTYDAFMYMSLQIPRGKNKLVVQELIDEFVETEIIDKDDAWYCPRCKVPRRASKTLTIARLPPVLLIQLKRFSTKDGLFWDKSDAHIVFPLKNLDLSRYVPPRMSTGREDLGDPRTQVAPFKYDCYAVSNHIGTLSSGHYTAYVKSSKGWMFCEDSRITHAQEKDIVSRQAYILFYKRVRA</sequence>
<evidence type="ECO:0000256" key="7">
    <source>
        <dbReference type="ARBA" id="ARBA00022807"/>
    </source>
</evidence>
<dbReference type="GO" id="GO:0016579">
    <property type="term" value="P:protein deubiquitination"/>
    <property type="evidence" value="ECO:0007669"/>
    <property type="project" value="InterPro"/>
</dbReference>
<dbReference type="InParanoid" id="A0A4Q1BUH7"/>
<evidence type="ECO:0000256" key="6">
    <source>
        <dbReference type="ARBA" id="ARBA00022801"/>
    </source>
</evidence>
<feature type="domain" description="Rhodanese" evidence="9">
    <location>
        <begin position="545"/>
        <end position="675"/>
    </location>
</feature>
<dbReference type="STRING" id="5217.A0A4Q1BUH7"/>
<dbReference type="GO" id="GO:0004843">
    <property type="term" value="F:cysteine-type deubiquitinase activity"/>
    <property type="evidence" value="ECO:0007669"/>
    <property type="project" value="UniProtKB-EC"/>
</dbReference>
<dbReference type="InterPro" id="IPR028889">
    <property type="entry name" value="USP"/>
</dbReference>
<dbReference type="EC" id="3.4.19.12" evidence="3"/>
<dbReference type="Gene3D" id="3.40.250.10">
    <property type="entry name" value="Rhodanese-like domain"/>
    <property type="match status" value="1"/>
</dbReference>
<dbReference type="InterPro" id="IPR036873">
    <property type="entry name" value="Rhodanese-like_dom_sf"/>
</dbReference>
<dbReference type="Pfam" id="PF00581">
    <property type="entry name" value="Rhodanese"/>
    <property type="match status" value="1"/>
</dbReference>
<dbReference type="EMBL" id="SDIL01000006">
    <property type="protein sequence ID" value="RXK41769.1"/>
    <property type="molecule type" value="Genomic_DNA"/>
</dbReference>
<evidence type="ECO:0000313" key="11">
    <source>
        <dbReference type="EMBL" id="RXK41769.1"/>
    </source>
</evidence>
<dbReference type="SMART" id="SM00450">
    <property type="entry name" value="RHOD"/>
    <property type="match status" value="1"/>
</dbReference>
<gene>
    <name evidence="11" type="ORF">M231_01004</name>
</gene>
<feature type="compositionally biased region" description="Polar residues" evidence="8">
    <location>
        <begin position="749"/>
        <end position="759"/>
    </location>
</feature>
<dbReference type="InterPro" id="IPR038765">
    <property type="entry name" value="Papain-like_cys_pep_sf"/>
</dbReference>
<feature type="region of interest" description="Disordered" evidence="8">
    <location>
        <begin position="685"/>
        <end position="718"/>
    </location>
</feature>
<dbReference type="CDD" id="cd02674">
    <property type="entry name" value="Peptidase_C19R"/>
    <property type="match status" value="1"/>
</dbReference>
<feature type="compositionally biased region" description="Polar residues" evidence="8">
    <location>
        <begin position="218"/>
        <end position="239"/>
    </location>
</feature>
<keyword evidence="6" id="KW-0378">Hydrolase</keyword>
<evidence type="ECO:0000256" key="8">
    <source>
        <dbReference type="SAM" id="MobiDB-lite"/>
    </source>
</evidence>
<feature type="domain" description="USP" evidence="10">
    <location>
        <begin position="876"/>
        <end position="1228"/>
    </location>
</feature>
<comment type="caution">
    <text evidence="11">The sequence shown here is derived from an EMBL/GenBank/DDBJ whole genome shotgun (WGS) entry which is preliminary data.</text>
</comment>
<organism evidence="11 12">
    <name type="scientific">Tremella mesenterica</name>
    <name type="common">Jelly fungus</name>
    <dbReference type="NCBI Taxonomy" id="5217"/>
    <lineage>
        <taxon>Eukaryota</taxon>
        <taxon>Fungi</taxon>
        <taxon>Dikarya</taxon>
        <taxon>Basidiomycota</taxon>
        <taxon>Agaricomycotina</taxon>
        <taxon>Tremellomycetes</taxon>
        <taxon>Tremellales</taxon>
        <taxon>Tremellaceae</taxon>
        <taxon>Tremella</taxon>
    </lineage>
</organism>
<dbReference type="InterPro" id="IPR001394">
    <property type="entry name" value="Peptidase_C19_UCH"/>
</dbReference>
<evidence type="ECO:0000256" key="5">
    <source>
        <dbReference type="ARBA" id="ARBA00022786"/>
    </source>
</evidence>
<accession>A0A4Q1BUH7</accession>
<feature type="region of interest" description="Disordered" evidence="8">
    <location>
        <begin position="175"/>
        <end position="313"/>
    </location>
</feature>